<dbReference type="SUPFAM" id="SSF54211">
    <property type="entry name" value="Ribosomal protein S5 domain 2-like"/>
    <property type="match status" value="1"/>
</dbReference>
<dbReference type="PANTHER" id="PTHR11528">
    <property type="entry name" value="HEAT SHOCK PROTEIN 90 FAMILY MEMBER"/>
    <property type="match status" value="1"/>
</dbReference>
<feature type="non-terminal residue" evidence="3">
    <location>
        <position position="1"/>
    </location>
</feature>
<dbReference type="GO" id="GO:0051082">
    <property type="term" value="F:unfolded protein binding"/>
    <property type="evidence" value="ECO:0007669"/>
    <property type="project" value="InterPro"/>
</dbReference>
<organism evidence="3 4">
    <name type="scientific">Reticulomyxa filosa</name>
    <dbReference type="NCBI Taxonomy" id="46433"/>
    <lineage>
        <taxon>Eukaryota</taxon>
        <taxon>Sar</taxon>
        <taxon>Rhizaria</taxon>
        <taxon>Retaria</taxon>
        <taxon>Foraminifera</taxon>
        <taxon>Monothalamids</taxon>
        <taxon>Reticulomyxidae</taxon>
        <taxon>Reticulomyxa</taxon>
    </lineage>
</organism>
<comment type="similarity">
    <text evidence="1">Belongs to the heat shock protein 90 family.</text>
</comment>
<dbReference type="InterPro" id="IPR001404">
    <property type="entry name" value="Hsp90_fam"/>
</dbReference>
<dbReference type="Pfam" id="PF00183">
    <property type="entry name" value="HSP90"/>
    <property type="match status" value="1"/>
</dbReference>
<dbReference type="OrthoDB" id="3032170at2759"/>
<accession>X6LBK0</accession>
<sequence length="184" mass="21634">KKKLELLFVPKKAPFQQTMKEKNIKLFVPRVFIVDDCKDLCNEYLSFIRCVADIEDLPLNLSRESLQQNNVLKIIQKNVVKNCLNLFGEIAEVYYVTGESRVDVEELLFLEALKKRYFEILFLVDHIDESAVQQLREYDVKKLVCVTKEEKKKQDDEKVAYESMTKKMKDIMGDNANKPFDSRQ</sequence>
<evidence type="ECO:0000313" key="3">
    <source>
        <dbReference type="EMBL" id="ETN98516.1"/>
    </source>
</evidence>
<name>X6LBK0_RETFI</name>
<protein>
    <submittedName>
        <fullName evidence="3">Heat shock protein 85</fullName>
    </submittedName>
</protein>
<evidence type="ECO:0000256" key="2">
    <source>
        <dbReference type="ARBA" id="ARBA00023186"/>
    </source>
</evidence>
<dbReference type="GO" id="GO:0005524">
    <property type="term" value="F:ATP binding"/>
    <property type="evidence" value="ECO:0007669"/>
    <property type="project" value="InterPro"/>
</dbReference>
<dbReference type="Gene3D" id="3.30.230.80">
    <property type="match status" value="1"/>
</dbReference>
<evidence type="ECO:0000256" key="1">
    <source>
        <dbReference type="ARBA" id="ARBA00008239"/>
    </source>
</evidence>
<dbReference type="GO" id="GO:0016887">
    <property type="term" value="F:ATP hydrolysis activity"/>
    <property type="evidence" value="ECO:0007669"/>
    <property type="project" value="InterPro"/>
</dbReference>
<evidence type="ECO:0000313" key="4">
    <source>
        <dbReference type="Proteomes" id="UP000023152"/>
    </source>
</evidence>
<keyword evidence="3" id="KW-0346">Stress response</keyword>
<dbReference type="AlphaFoldDB" id="X6LBK0"/>
<reference evidence="3 4" key="1">
    <citation type="journal article" date="2013" name="Curr. Biol.">
        <title>The Genome of the Foraminiferan Reticulomyxa filosa.</title>
        <authorList>
            <person name="Glockner G."/>
            <person name="Hulsmann N."/>
            <person name="Schleicher M."/>
            <person name="Noegel A.A."/>
            <person name="Eichinger L."/>
            <person name="Gallinger C."/>
            <person name="Pawlowski J."/>
            <person name="Sierra R."/>
            <person name="Euteneuer U."/>
            <person name="Pillet L."/>
            <person name="Moustafa A."/>
            <person name="Platzer M."/>
            <person name="Groth M."/>
            <person name="Szafranski K."/>
            <person name="Schliwa M."/>
        </authorList>
    </citation>
    <scope>NUCLEOTIDE SEQUENCE [LARGE SCALE GENOMIC DNA]</scope>
</reference>
<gene>
    <name evidence="3" type="ORF">RFI_38975</name>
</gene>
<keyword evidence="4" id="KW-1185">Reference proteome</keyword>
<keyword evidence="2" id="KW-0143">Chaperone</keyword>
<dbReference type="GO" id="GO:0140662">
    <property type="term" value="F:ATP-dependent protein folding chaperone"/>
    <property type="evidence" value="ECO:0007669"/>
    <property type="project" value="InterPro"/>
</dbReference>
<dbReference type="Proteomes" id="UP000023152">
    <property type="component" value="Unassembled WGS sequence"/>
</dbReference>
<proteinExistence type="inferred from homology"/>
<dbReference type="InterPro" id="IPR020568">
    <property type="entry name" value="Ribosomal_Su5_D2-typ_SF"/>
</dbReference>
<comment type="caution">
    <text evidence="3">The sequence shown here is derived from an EMBL/GenBank/DDBJ whole genome shotgun (WGS) entry which is preliminary data.</text>
</comment>
<dbReference type="EMBL" id="ASPP01046485">
    <property type="protein sequence ID" value="ETN98516.1"/>
    <property type="molecule type" value="Genomic_DNA"/>
</dbReference>
<dbReference type="Gene3D" id="3.40.50.11260">
    <property type="match status" value="1"/>
</dbReference>